<reference evidence="2 3" key="1">
    <citation type="submission" date="2016-10" db="EMBL/GenBank/DDBJ databases">
        <authorList>
            <person name="de Groot N.N."/>
        </authorList>
    </citation>
    <scope>NUCLEOTIDE SEQUENCE [LARGE SCALE GENOMIC DNA]</scope>
    <source>
        <strain evidence="2 3">DSM 23310</strain>
    </source>
</reference>
<dbReference type="RefSeq" id="WP_093754561.1">
    <property type="nucleotide sequence ID" value="NZ_BSYN01000020.1"/>
</dbReference>
<sequence>MLKEKIKKSLSLLMVFSVLLIGLSPATVNAQKDTQNEVITYNLPDEVIEENFKKQIDEYLQNLITLTDRSYYSTETVAIKNGMSSYGDAGGQPRDGYEFPYGGSFAWKDGSGPSLDVSVTIEKERVSFTVNLGEASTSGVAHVNVNVPGPGWYKLRTARSYQVRKVHIYKHHSDGTKELWDVITPHEVTGVSFQVVKTR</sequence>
<feature type="signal peptide" evidence="1">
    <location>
        <begin position="1"/>
        <end position="30"/>
    </location>
</feature>
<dbReference type="OrthoDB" id="2157447at2"/>
<organism evidence="2 3">
    <name type="scientific">Tepidimicrobium xylanilyticum</name>
    <dbReference type="NCBI Taxonomy" id="1123352"/>
    <lineage>
        <taxon>Bacteria</taxon>
        <taxon>Bacillati</taxon>
        <taxon>Bacillota</taxon>
        <taxon>Tissierellia</taxon>
        <taxon>Tissierellales</taxon>
        <taxon>Tepidimicrobiaceae</taxon>
        <taxon>Tepidimicrobium</taxon>
    </lineage>
</organism>
<name>A0A1H3DLK2_9FIRM</name>
<feature type="chain" id="PRO_5011753744" evidence="1">
    <location>
        <begin position="31"/>
        <end position="199"/>
    </location>
</feature>
<evidence type="ECO:0000313" key="3">
    <source>
        <dbReference type="Proteomes" id="UP000198828"/>
    </source>
</evidence>
<dbReference type="AlphaFoldDB" id="A0A1H3DLK2"/>
<accession>A0A1H3DLK2</accession>
<gene>
    <name evidence="2" type="ORF">SAMN05660923_02701</name>
</gene>
<protein>
    <submittedName>
        <fullName evidence="2">Uncharacterized protein</fullName>
    </submittedName>
</protein>
<keyword evidence="1" id="KW-0732">Signal</keyword>
<evidence type="ECO:0000256" key="1">
    <source>
        <dbReference type="SAM" id="SignalP"/>
    </source>
</evidence>
<proteinExistence type="predicted"/>
<dbReference type="Proteomes" id="UP000198828">
    <property type="component" value="Unassembled WGS sequence"/>
</dbReference>
<dbReference type="EMBL" id="FNNG01000015">
    <property type="protein sequence ID" value="SDX66554.1"/>
    <property type="molecule type" value="Genomic_DNA"/>
</dbReference>
<keyword evidence="3" id="KW-1185">Reference proteome</keyword>
<evidence type="ECO:0000313" key="2">
    <source>
        <dbReference type="EMBL" id="SDX66554.1"/>
    </source>
</evidence>